<gene>
    <name evidence="1" type="ORF">LOK49_LG07G02083</name>
</gene>
<accession>A0ACC0H4X1</accession>
<name>A0ACC0H4X1_9ERIC</name>
<comment type="caution">
    <text evidence="1">The sequence shown here is derived from an EMBL/GenBank/DDBJ whole genome shotgun (WGS) entry which is preliminary data.</text>
</comment>
<protein>
    <submittedName>
        <fullName evidence="1">Uncharacterized protein</fullName>
    </submittedName>
</protein>
<organism evidence="1 2">
    <name type="scientific">Camellia lanceoleosa</name>
    <dbReference type="NCBI Taxonomy" id="1840588"/>
    <lineage>
        <taxon>Eukaryota</taxon>
        <taxon>Viridiplantae</taxon>
        <taxon>Streptophyta</taxon>
        <taxon>Embryophyta</taxon>
        <taxon>Tracheophyta</taxon>
        <taxon>Spermatophyta</taxon>
        <taxon>Magnoliopsida</taxon>
        <taxon>eudicotyledons</taxon>
        <taxon>Gunneridae</taxon>
        <taxon>Pentapetalae</taxon>
        <taxon>asterids</taxon>
        <taxon>Ericales</taxon>
        <taxon>Theaceae</taxon>
        <taxon>Camellia</taxon>
    </lineage>
</organism>
<dbReference type="Proteomes" id="UP001060215">
    <property type="component" value="Chromosome 7"/>
</dbReference>
<sequence>MDMVDDFVEKRVCMAHPPGDCMRVKSNDMYNPVRNAVNDVVVATDVEKTLNPMADIEMRNKANEGMIAKLEEEVVRLKSKMELQAVNIVGGFECVMKVKDEEIQKLQNENKEMRQTISMLEDQLADHHVHNVTQAFCEVDVTAVGASRCGVGSRIDVAVVHDVTPIRGVANMCGSVAHVDVHTVSNSSSAPLRSVGDVSLSDHEVQVLPYVEDDGHGVAGQNSFVCKINTKVRKELRLKDYDYPLGWERGKRTVTHTEEGLEVDKCNVNYAVIDIDTVGVPTRKWAVIWTGVENGVSVYFIDIKNLICGDSVRGNVIDTYANILLTEQANVSSGDDLIDKSYFFNNICMDVIKSSNAKTMESYVLKNFASSKDYQYIHFPICNQSHWTLVVYDAKDESWKHFNPMRQRSNGRSDMHYNEALVLKE</sequence>
<evidence type="ECO:0000313" key="1">
    <source>
        <dbReference type="EMBL" id="KAI8008200.1"/>
    </source>
</evidence>
<reference evidence="1 2" key="1">
    <citation type="journal article" date="2022" name="Plant J.">
        <title>Chromosome-level genome of Camellia lanceoleosa provides a valuable resource for understanding genome evolution and self-incompatibility.</title>
        <authorList>
            <person name="Gong W."/>
            <person name="Xiao S."/>
            <person name="Wang L."/>
            <person name="Liao Z."/>
            <person name="Chang Y."/>
            <person name="Mo W."/>
            <person name="Hu G."/>
            <person name="Li W."/>
            <person name="Zhao G."/>
            <person name="Zhu H."/>
            <person name="Hu X."/>
            <person name="Ji K."/>
            <person name="Xiang X."/>
            <person name="Song Q."/>
            <person name="Yuan D."/>
            <person name="Jin S."/>
            <person name="Zhang L."/>
        </authorList>
    </citation>
    <scope>NUCLEOTIDE SEQUENCE [LARGE SCALE GENOMIC DNA]</scope>
    <source>
        <strain evidence="1">SQ_2022a</strain>
    </source>
</reference>
<evidence type="ECO:0000313" key="2">
    <source>
        <dbReference type="Proteomes" id="UP001060215"/>
    </source>
</evidence>
<proteinExistence type="predicted"/>
<keyword evidence="2" id="KW-1185">Reference proteome</keyword>
<dbReference type="EMBL" id="CM045764">
    <property type="protein sequence ID" value="KAI8008200.1"/>
    <property type="molecule type" value="Genomic_DNA"/>
</dbReference>